<evidence type="ECO:0000313" key="2">
    <source>
        <dbReference type="EMBL" id="KAJ1179327.1"/>
    </source>
</evidence>
<organism evidence="2 3">
    <name type="scientific">Pleurodeles waltl</name>
    <name type="common">Iberian ribbed newt</name>
    <dbReference type="NCBI Taxonomy" id="8319"/>
    <lineage>
        <taxon>Eukaryota</taxon>
        <taxon>Metazoa</taxon>
        <taxon>Chordata</taxon>
        <taxon>Craniata</taxon>
        <taxon>Vertebrata</taxon>
        <taxon>Euteleostomi</taxon>
        <taxon>Amphibia</taxon>
        <taxon>Batrachia</taxon>
        <taxon>Caudata</taxon>
        <taxon>Salamandroidea</taxon>
        <taxon>Salamandridae</taxon>
        <taxon>Pleurodelinae</taxon>
        <taxon>Pleurodeles</taxon>
    </lineage>
</organism>
<dbReference type="AlphaFoldDB" id="A0AAV7TUM6"/>
<sequence length="75" mass="8306">MSRGLIGEGLERTRFGCPWGDWLAWAHPPRIREHTRPSERTAGAGARLDPPRSSGRPGEWKGRNERGSAVPEMTG</sequence>
<evidence type="ECO:0000256" key="1">
    <source>
        <dbReference type="SAM" id="MobiDB-lite"/>
    </source>
</evidence>
<name>A0AAV7TUM6_PLEWA</name>
<feature type="compositionally biased region" description="Basic and acidic residues" evidence="1">
    <location>
        <begin position="30"/>
        <end position="39"/>
    </location>
</feature>
<protein>
    <submittedName>
        <fullName evidence="2">Uncharacterized protein</fullName>
    </submittedName>
</protein>
<comment type="caution">
    <text evidence="2">The sequence shown here is derived from an EMBL/GenBank/DDBJ whole genome shotgun (WGS) entry which is preliminary data.</text>
</comment>
<accession>A0AAV7TUM6</accession>
<proteinExistence type="predicted"/>
<dbReference type="EMBL" id="JANPWB010000006">
    <property type="protein sequence ID" value="KAJ1179327.1"/>
    <property type="molecule type" value="Genomic_DNA"/>
</dbReference>
<evidence type="ECO:0000313" key="3">
    <source>
        <dbReference type="Proteomes" id="UP001066276"/>
    </source>
</evidence>
<gene>
    <name evidence="2" type="ORF">NDU88_004561</name>
</gene>
<dbReference type="Proteomes" id="UP001066276">
    <property type="component" value="Chromosome 3_2"/>
</dbReference>
<feature type="region of interest" description="Disordered" evidence="1">
    <location>
        <begin position="29"/>
        <end position="75"/>
    </location>
</feature>
<keyword evidence="3" id="KW-1185">Reference proteome</keyword>
<reference evidence="2" key="1">
    <citation type="journal article" date="2022" name="bioRxiv">
        <title>Sequencing and chromosome-scale assembly of the giantPleurodeles waltlgenome.</title>
        <authorList>
            <person name="Brown T."/>
            <person name="Elewa A."/>
            <person name="Iarovenko S."/>
            <person name="Subramanian E."/>
            <person name="Araus A.J."/>
            <person name="Petzold A."/>
            <person name="Susuki M."/>
            <person name="Suzuki K.-i.T."/>
            <person name="Hayashi T."/>
            <person name="Toyoda A."/>
            <person name="Oliveira C."/>
            <person name="Osipova E."/>
            <person name="Leigh N.D."/>
            <person name="Simon A."/>
            <person name="Yun M.H."/>
        </authorList>
    </citation>
    <scope>NUCLEOTIDE SEQUENCE</scope>
    <source>
        <strain evidence="2">20211129_DDA</strain>
        <tissue evidence="2">Liver</tissue>
    </source>
</reference>